<dbReference type="GO" id="GO:0005737">
    <property type="term" value="C:cytoplasm"/>
    <property type="evidence" value="ECO:0007669"/>
    <property type="project" value="TreeGrafter"/>
</dbReference>
<sequence>DAQQKINKKVLTKGTFERQMGELRKKIKVTIQEANGCDDEIQDLRGHQVELSQQLEDKQVNVQHLQGNSDTLDGDIERLFENKQKNMSELLGKQQKAKYFQQAKDGKYTMLCKSESSLENESTKQVDRMQALSAIVDRLNQEFPHVQPALRRVNLALSTRTEQAQD</sequence>
<evidence type="ECO:0000313" key="1">
    <source>
        <dbReference type="EnsemblMetazoa" id="G1468.10:cds"/>
    </source>
</evidence>
<dbReference type="InterPro" id="IPR037386">
    <property type="entry name" value="CCDC40"/>
</dbReference>
<dbReference type="PANTHER" id="PTHR16275:SF8">
    <property type="entry name" value="COILED-COIL DOMAIN-CONTAINING PROTEIN 40"/>
    <property type="match status" value="1"/>
</dbReference>
<organism evidence="1 2">
    <name type="scientific">Magallana gigas</name>
    <name type="common">Pacific oyster</name>
    <name type="synonym">Crassostrea gigas</name>
    <dbReference type="NCBI Taxonomy" id="29159"/>
    <lineage>
        <taxon>Eukaryota</taxon>
        <taxon>Metazoa</taxon>
        <taxon>Spiralia</taxon>
        <taxon>Lophotrochozoa</taxon>
        <taxon>Mollusca</taxon>
        <taxon>Bivalvia</taxon>
        <taxon>Autobranchia</taxon>
        <taxon>Pteriomorphia</taxon>
        <taxon>Ostreida</taxon>
        <taxon>Ostreoidea</taxon>
        <taxon>Ostreidae</taxon>
        <taxon>Magallana</taxon>
    </lineage>
</organism>
<dbReference type="AlphaFoldDB" id="A0A8W8IK10"/>
<protein>
    <submittedName>
        <fullName evidence="1">Uncharacterized protein</fullName>
    </submittedName>
</protein>
<name>A0A8W8IK10_MAGGI</name>
<dbReference type="Proteomes" id="UP000005408">
    <property type="component" value="Unassembled WGS sequence"/>
</dbReference>
<dbReference type="PANTHER" id="PTHR16275">
    <property type="entry name" value="COILED-COIL DOMAIN-CONTAINING PROTEIN 40"/>
    <property type="match status" value="1"/>
</dbReference>
<accession>A0A8W8IK10</accession>
<evidence type="ECO:0000313" key="2">
    <source>
        <dbReference type="Proteomes" id="UP000005408"/>
    </source>
</evidence>
<proteinExistence type="predicted"/>
<keyword evidence="2" id="KW-1185">Reference proteome</keyword>
<reference evidence="1" key="1">
    <citation type="submission" date="2022-08" db="UniProtKB">
        <authorList>
            <consortium name="EnsemblMetazoa"/>
        </authorList>
    </citation>
    <scope>IDENTIFICATION</scope>
    <source>
        <strain evidence="1">05x7-T-G4-1.051#20</strain>
    </source>
</reference>
<dbReference type="GO" id="GO:0035082">
    <property type="term" value="P:axoneme assembly"/>
    <property type="evidence" value="ECO:0007669"/>
    <property type="project" value="InterPro"/>
</dbReference>
<dbReference type="EnsemblMetazoa" id="G1468.10">
    <property type="protein sequence ID" value="G1468.10:cds"/>
    <property type="gene ID" value="G1468"/>
</dbReference>